<evidence type="ECO:0000313" key="2">
    <source>
        <dbReference type="Proteomes" id="UP000321947"/>
    </source>
</evidence>
<organism evidence="1 2">
    <name type="scientific">Cucumis melo var. makuwa</name>
    <name type="common">Oriental melon</name>
    <dbReference type="NCBI Taxonomy" id="1194695"/>
    <lineage>
        <taxon>Eukaryota</taxon>
        <taxon>Viridiplantae</taxon>
        <taxon>Streptophyta</taxon>
        <taxon>Embryophyta</taxon>
        <taxon>Tracheophyta</taxon>
        <taxon>Spermatophyta</taxon>
        <taxon>Magnoliopsida</taxon>
        <taxon>eudicotyledons</taxon>
        <taxon>Gunneridae</taxon>
        <taxon>Pentapetalae</taxon>
        <taxon>rosids</taxon>
        <taxon>fabids</taxon>
        <taxon>Cucurbitales</taxon>
        <taxon>Cucurbitaceae</taxon>
        <taxon>Benincaseae</taxon>
        <taxon>Cucumis</taxon>
    </lineage>
</organism>
<dbReference type="EMBL" id="SSTD01008669">
    <property type="protein sequence ID" value="TYK15321.1"/>
    <property type="molecule type" value="Genomic_DNA"/>
</dbReference>
<name>A0A5D3CTY0_CUCMM</name>
<evidence type="ECO:0000313" key="1">
    <source>
        <dbReference type="EMBL" id="TYK15321.1"/>
    </source>
</evidence>
<sequence>MVRSGQVTWPDWPSQKCGGQRAVASARTMNKNASLQKRKCSIPGLGYDRAIGRFIETFADVGSNEPIGYERFNMSFGNDDFPSMYSQGLTCSRIMYAHHDLLVRQTVGRIQQIEEKEGKPARG</sequence>
<accession>A0A5D3CTY0</accession>
<protein>
    <submittedName>
        <fullName evidence="1">Retrotransposon protein</fullName>
    </submittedName>
</protein>
<comment type="caution">
    <text evidence="1">The sequence shown here is derived from an EMBL/GenBank/DDBJ whole genome shotgun (WGS) entry which is preliminary data.</text>
</comment>
<dbReference type="AlphaFoldDB" id="A0A5D3CTY0"/>
<dbReference type="Proteomes" id="UP000321947">
    <property type="component" value="Unassembled WGS sequence"/>
</dbReference>
<gene>
    <name evidence="1" type="ORF">E5676_scaffold1706G00300</name>
</gene>
<reference evidence="1 2" key="1">
    <citation type="submission" date="2019-08" db="EMBL/GenBank/DDBJ databases">
        <title>Draft genome sequences of two oriental melons (Cucumis melo L. var makuwa).</title>
        <authorList>
            <person name="Kwon S.-Y."/>
        </authorList>
    </citation>
    <scope>NUCLEOTIDE SEQUENCE [LARGE SCALE GENOMIC DNA]</scope>
    <source>
        <strain evidence="2">cv. Chang Bougi</strain>
        <tissue evidence="1">Leaf</tissue>
    </source>
</reference>
<proteinExistence type="predicted"/>